<dbReference type="GO" id="GO:0016757">
    <property type="term" value="F:glycosyltransferase activity"/>
    <property type="evidence" value="ECO:0007669"/>
    <property type="project" value="UniProtKB-KW"/>
</dbReference>
<proteinExistence type="inferred from homology"/>
<dbReference type="AlphaFoldDB" id="A0A7W7V768"/>
<dbReference type="Pfam" id="PF00535">
    <property type="entry name" value="Glycos_transf_2"/>
    <property type="match status" value="1"/>
</dbReference>
<evidence type="ECO:0000313" key="6">
    <source>
        <dbReference type="Proteomes" id="UP000519004"/>
    </source>
</evidence>
<reference evidence="5 6" key="1">
    <citation type="submission" date="2020-08" db="EMBL/GenBank/DDBJ databases">
        <title>Genomic Encyclopedia of Type Strains, Phase IV (KMG-IV): sequencing the most valuable type-strain genomes for metagenomic binning, comparative biology and taxonomic classification.</title>
        <authorList>
            <person name="Goeker M."/>
        </authorList>
    </citation>
    <scope>NUCLEOTIDE SEQUENCE [LARGE SCALE GENOMIC DNA]</scope>
    <source>
        <strain evidence="5 6">DSM 25897</strain>
    </source>
</reference>
<dbReference type="RefSeq" id="WP_183947098.1">
    <property type="nucleotide sequence ID" value="NZ_JACHHX010000002.1"/>
</dbReference>
<dbReference type="SUPFAM" id="SSF53448">
    <property type="entry name" value="Nucleotide-diphospho-sugar transferases"/>
    <property type="match status" value="1"/>
</dbReference>
<protein>
    <submittedName>
        <fullName evidence="5">GT2 family glycosyltransferase</fullName>
    </submittedName>
</protein>
<evidence type="ECO:0000313" key="5">
    <source>
        <dbReference type="EMBL" id="MBB5014519.1"/>
    </source>
</evidence>
<feature type="domain" description="Glycosyltransferase 2-like" evidence="4">
    <location>
        <begin position="7"/>
        <end position="180"/>
    </location>
</feature>
<keyword evidence="3 5" id="KW-0808">Transferase</keyword>
<comment type="caution">
    <text evidence="5">The sequence shown here is derived from an EMBL/GenBank/DDBJ whole genome shotgun (WGS) entry which is preliminary data.</text>
</comment>
<evidence type="ECO:0000256" key="3">
    <source>
        <dbReference type="ARBA" id="ARBA00022679"/>
    </source>
</evidence>
<evidence type="ECO:0000256" key="1">
    <source>
        <dbReference type="ARBA" id="ARBA00006739"/>
    </source>
</evidence>
<dbReference type="InterPro" id="IPR029044">
    <property type="entry name" value="Nucleotide-diphossugar_trans"/>
</dbReference>
<dbReference type="PANTHER" id="PTHR43179:SF12">
    <property type="entry name" value="GALACTOFURANOSYLTRANSFERASE GLFT2"/>
    <property type="match status" value="1"/>
</dbReference>
<dbReference type="InterPro" id="IPR001173">
    <property type="entry name" value="Glyco_trans_2-like"/>
</dbReference>
<accession>A0A7W7V768</accession>
<dbReference type="PANTHER" id="PTHR43179">
    <property type="entry name" value="RHAMNOSYLTRANSFERASE WBBL"/>
    <property type="match status" value="1"/>
</dbReference>
<evidence type="ECO:0000259" key="4">
    <source>
        <dbReference type="Pfam" id="PF00535"/>
    </source>
</evidence>
<name>A0A7W7V768_9GAMM</name>
<dbReference type="EMBL" id="JACHHX010000002">
    <property type="protein sequence ID" value="MBB5014519.1"/>
    <property type="molecule type" value="Genomic_DNA"/>
</dbReference>
<comment type="similarity">
    <text evidence="1">Belongs to the glycosyltransferase 2 family.</text>
</comment>
<dbReference type="Proteomes" id="UP000519004">
    <property type="component" value="Unassembled WGS sequence"/>
</dbReference>
<sequence length="287" mass="31310">MNAALPTVVVPVFNAVAALDACLAALDRTLPAGAKVHVCDDASTDPRVADVLDGWRARTRLDARIVRRECNLGFTANVNLAFAETAPDDVVLLNSDTLPTRGWLQRLAECAASDPRIATATPWSNNAEIASFPRFIEPNPVPDDPDRIADAAASAGAPEYPELPTAVGFCMYVRRAALDQCGAFDAATFGRGYGEENDFSLRVAGLGWRNVLCDNAYVVHLGNASFGPLGEWPGGENLRRLNARWPGYNERIARYILADPLRPLRDRLQRRLDTMDHPAGQRDLFDP</sequence>
<evidence type="ECO:0000256" key="2">
    <source>
        <dbReference type="ARBA" id="ARBA00022676"/>
    </source>
</evidence>
<gene>
    <name evidence="5" type="ORF">HNQ58_000393</name>
</gene>
<keyword evidence="2" id="KW-0328">Glycosyltransferase</keyword>
<dbReference type="Gene3D" id="3.90.550.10">
    <property type="entry name" value="Spore Coat Polysaccharide Biosynthesis Protein SpsA, Chain A"/>
    <property type="match status" value="1"/>
</dbReference>
<organism evidence="5 6">
    <name type="scientific">Rehaibacterium terrae</name>
    <dbReference type="NCBI Taxonomy" id="1341696"/>
    <lineage>
        <taxon>Bacteria</taxon>
        <taxon>Pseudomonadati</taxon>
        <taxon>Pseudomonadota</taxon>
        <taxon>Gammaproteobacteria</taxon>
        <taxon>Lysobacterales</taxon>
        <taxon>Lysobacteraceae</taxon>
        <taxon>Rehaibacterium</taxon>
    </lineage>
</organism>
<keyword evidence="6" id="KW-1185">Reference proteome</keyword>